<organism evidence="3 4">
    <name type="scientific">Streptosporangium algeriense</name>
    <dbReference type="NCBI Taxonomy" id="1682748"/>
    <lineage>
        <taxon>Bacteria</taxon>
        <taxon>Bacillati</taxon>
        <taxon>Actinomycetota</taxon>
        <taxon>Actinomycetes</taxon>
        <taxon>Streptosporangiales</taxon>
        <taxon>Streptosporangiaceae</taxon>
        <taxon>Streptosporangium</taxon>
    </lineage>
</organism>
<dbReference type="Pfam" id="PF01526">
    <property type="entry name" value="DDE_Tnp_Tn3"/>
    <property type="match status" value="1"/>
</dbReference>
<evidence type="ECO:0000259" key="2">
    <source>
        <dbReference type="Pfam" id="PF01526"/>
    </source>
</evidence>
<comment type="caution">
    <text evidence="3">The sequence shown here is derived from an EMBL/GenBank/DDBJ whole genome shotgun (WGS) entry which is preliminary data.</text>
</comment>
<evidence type="ECO:0000313" key="3">
    <source>
        <dbReference type="EMBL" id="MFD0887298.1"/>
    </source>
</evidence>
<keyword evidence="4" id="KW-1185">Reference proteome</keyword>
<evidence type="ECO:0000313" key="4">
    <source>
        <dbReference type="Proteomes" id="UP001597024"/>
    </source>
</evidence>
<dbReference type="EMBL" id="JBHTHX010000882">
    <property type="protein sequence ID" value="MFD0887298.1"/>
    <property type="molecule type" value="Genomic_DNA"/>
</dbReference>
<evidence type="ECO:0000256" key="1">
    <source>
        <dbReference type="SAM" id="MobiDB-lite"/>
    </source>
</evidence>
<feature type="region of interest" description="Disordered" evidence="1">
    <location>
        <begin position="103"/>
        <end position="143"/>
    </location>
</feature>
<name>A0ABW3DTX8_9ACTN</name>
<proteinExistence type="predicted"/>
<gene>
    <name evidence="3" type="ORF">ACFQ08_22370</name>
</gene>
<dbReference type="InterPro" id="IPR002513">
    <property type="entry name" value="Tn3_Tnp_DDE_dom"/>
</dbReference>
<sequence length="207" mass="22681">MLQFISDDGYRRMIGKRLNITEARHRLARRIFFGQRGELWQDYRAGMDDQLGALGLALNSVVLRNSLYLDRAAKQPAADGFPVPTACRPACHHCSSTISTSWAGTRSSVRRRPGAGPARALDRRERRAVAGWGTGQPADGEPTRMSAVATAAAAEGGLGALSWRAPPLESVRARDHRVPRELGRPNQEPVLPKGRAGFAYLKYCDFA</sequence>
<feature type="domain" description="Tn3 transposase DDE" evidence="2">
    <location>
        <begin position="1"/>
        <end position="85"/>
    </location>
</feature>
<protein>
    <submittedName>
        <fullName evidence="3">Tn3 family transposase</fullName>
    </submittedName>
</protein>
<reference evidence="4" key="1">
    <citation type="journal article" date="2019" name="Int. J. Syst. Evol. Microbiol.">
        <title>The Global Catalogue of Microorganisms (GCM) 10K type strain sequencing project: providing services to taxonomists for standard genome sequencing and annotation.</title>
        <authorList>
            <consortium name="The Broad Institute Genomics Platform"/>
            <consortium name="The Broad Institute Genome Sequencing Center for Infectious Disease"/>
            <person name="Wu L."/>
            <person name="Ma J."/>
        </authorList>
    </citation>
    <scope>NUCLEOTIDE SEQUENCE [LARGE SCALE GENOMIC DNA]</scope>
    <source>
        <strain evidence="4">CCUG 62974</strain>
    </source>
</reference>
<accession>A0ABW3DTX8</accession>
<dbReference type="Proteomes" id="UP001597024">
    <property type="component" value="Unassembled WGS sequence"/>
</dbReference>